<evidence type="ECO:0000313" key="2">
    <source>
        <dbReference type="EMBL" id="CAL4964730.1"/>
    </source>
</evidence>
<sequence>MADRGKTIESNPSHLPFDINDYDYLKKTTKHFSNEIGKGPFGSSLYKGILEDGRTITVMKLAENAPLSDDVYTRFKNGVKILMEREHENVVKVFGYCHETIKKSVESNGRHMFADITETLLCYEYFSTGSVQNLVAKTSNIDWGKRFNIVKGICHGLHYLHSSSIFHMDLNPQNIWLDDNMVPKIANFGFAILELFGQEKFRMNKISDVGSVGYMAPEFRYYGEISAPAPLDIYSLGLIIIEIATGENHCGSEDRDARKFVDQVRQDWTKDVIMFEYPDLDLDGRGQVKTCIDIGLQCLEIDQKKRPSIEKVLSMLNGRDLP</sequence>
<dbReference type="PANTHER" id="PTHR45707:SF59">
    <property type="entry name" value="PROTEIN KINASE DOMAIN-CONTAINING PROTEIN"/>
    <property type="match status" value="1"/>
</dbReference>
<dbReference type="PIRSF" id="PIRSF000654">
    <property type="entry name" value="Integrin-linked_kinase"/>
    <property type="match status" value="1"/>
</dbReference>
<proteinExistence type="predicted"/>
<protein>
    <recommendedName>
        <fullName evidence="1">Protein kinase domain-containing protein</fullName>
    </recommendedName>
</protein>
<organism evidence="2 3">
    <name type="scientific">Urochloa decumbens</name>
    <dbReference type="NCBI Taxonomy" id="240449"/>
    <lineage>
        <taxon>Eukaryota</taxon>
        <taxon>Viridiplantae</taxon>
        <taxon>Streptophyta</taxon>
        <taxon>Embryophyta</taxon>
        <taxon>Tracheophyta</taxon>
        <taxon>Spermatophyta</taxon>
        <taxon>Magnoliopsida</taxon>
        <taxon>Liliopsida</taxon>
        <taxon>Poales</taxon>
        <taxon>Poaceae</taxon>
        <taxon>PACMAD clade</taxon>
        <taxon>Panicoideae</taxon>
        <taxon>Panicodae</taxon>
        <taxon>Paniceae</taxon>
        <taxon>Melinidinae</taxon>
        <taxon>Urochloa</taxon>
    </lineage>
</organism>
<dbReference type="SUPFAM" id="SSF56112">
    <property type="entry name" value="Protein kinase-like (PK-like)"/>
    <property type="match status" value="1"/>
</dbReference>
<keyword evidence="3" id="KW-1185">Reference proteome</keyword>
<dbReference type="InterPro" id="IPR000719">
    <property type="entry name" value="Prot_kinase_dom"/>
</dbReference>
<dbReference type="InterPro" id="IPR011009">
    <property type="entry name" value="Kinase-like_dom_sf"/>
</dbReference>
<dbReference type="Gene3D" id="3.30.200.20">
    <property type="entry name" value="Phosphorylase Kinase, domain 1"/>
    <property type="match status" value="1"/>
</dbReference>
<evidence type="ECO:0000313" key="3">
    <source>
        <dbReference type="Proteomes" id="UP001497457"/>
    </source>
</evidence>
<reference evidence="2 3" key="2">
    <citation type="submission" date="2024-10" db="EMBL/GenBank/DDBJ databases">
        <authorList>
            <person name="Ryan C."/>
        </authorList>
    </citation>
    <scope>NUCLEOTIDE SEQUENCE [LARGE SCALE GENOMIC DNA]</scope>
</reference>
<accession>A0ABC8ZNY4</accession>
<name>A0ABC8ZNY4_9POAL</name>
<feature type="domain" description="Protein kinase" evidence="1">
    <location>
        <begin position="30"/>
        <end position="322"/>
    </location>
</feature>
<dbReference type="Gene3D" id="1.10.510.10">
    <property type="entry name" value="Transferase(Phosphotransferase) domain 1"/>
    <property type="match status" value="1"/>
</dbReference>
<dbReference type="Pfam" id="PF00069">
    <property type="entry name" value="Pkinase"/>
    <property type="match status" value="1"/>
</dbReference>
<gene>
    <name evidence="2" type="ORF">URODEC1_LOCUS46837</name>
</gene>
<dbReference type="Proteomes" id="UP001497457">
    <property type="component" value="Chromosome 19rd"/>
</dbReference>
<dbReference type="EMBL" id="OZ075129">
    <property type="protein sequence ID" value="CAL4964730.1"/>
    <property type="molecule type" value="Genomic_DNA"/>
</dbReference>
<reference evidence="3" key="1">
    <citation type="submission" date="2024-06" db="EMBL/GenBank/DDBJ databases">
        <authorList>
            <person name="Ryan C."/>
        </authorList>
    </citation>
    <scope>NUCLEOTIDE SEQUENCE [LARGE SCALE GENOMIC DNA]</scope>
</reference>
<dbReference type="PANTHER" id="PTHR45707">
    <property type="entry name" value="C2 CALCIUM/LIPID-BINDING PLANT PHOSPHORIBOSYLTRANSFERASE FAMILY PROTEIN"/>
    <property type="match status" value="1"/>
</dbReference>
<dbReference type="AlphaFoldDB" id="A0ABC8ZNY4"/>
<evidence type="ECO:0000259" key="1">
    <source>
        <dbReference type="PROSITE" id="PS50011"/>
    </source>
</evidence>
<dbReference type="PROSITE" id="PS50011">
    <property type="entry name" value="PROTEIN_KINASE_DOM"/>
    <property type="match status" value="1"/>
</dbReference>